<reference evidence="2" key="1">
    <citation type="submission" date="2019-09" db="EMBL/GenBank/DDBJ databases">
        <authorList>
            <person name="Li J."/>
        </authorList>
    </citation>
    <scope>NUCLEOTIDE SEQUENCE [LARGE SCALE GENOMIC DNA]</scope>
    <source>
        <strain evidence="2">JCM 14732</strain>
    </source>
</reference>
<organism evidence="2 3">
    <name type="scientific">Aeromicrobium ginsengisoli</name>
    <dbReference type="NCBI Taxonomy" id="363867"/>
    <lineage>
        <taxon>Bacteria</taxon>
        <taxon>Bacillati</taxon>
        <taxon>Actinomycetota</taxon>
        <taxon>Actinomycetes</taxon>
        <taxon>Propionibacteriales</taxon>
        <taxon>Nocardioidaceae</taxon>
        <taxon>Aeromicrobium</taxon>
    </lineage>
</organism>
<dbReference type="GO" id="GO:0016787">
    <property type="term" value="F:hydrolase activity"/>
    <property type="evidence" value="ECO:0007669"/>
    <property type="project" value="UniProtKB-KW"/>
</dbReference>
<gene>
    <name evidence="2" type="ORF">ESP70_017480</name>
</gene>
<dbReference type="EMBL" id="SDPQ02000003">
    <property type="protein sequence ID" value="KAA1395920.1"/>
    <property type="molecule type" value="Genomic_DNA"/>
</dbReference>
<evidence type="ECO:0000313" key="3">
    <source>
        <dbReference type="Proteomes" id="UP000380867"/>
    </source>
</evidence>
<dbReference type="InterPro" id="IPR026555">
    <property type="entry name" value="NSL3/Tex30"/>
</dbReference>
<feature type="domain" description="KANL3/Tex30 alpha/beta hydrolase-like" evidence="1">
    <location>
        <begin position="28"/>
        <end position="188"/>
    </location>
</feature>
<evidence type="ECO:0000259" key="1">
    <source>
        <dbReference type="Pfam" id="PF20408"/>
    </source>
</evidence>
<comment type="caution">
    <text evidence="2">The sequence shown here is derived from an EMBL/GenBank/DDBJ whole genome shotgun (WGS) entry which is preliminary data.</text>
</comment>
<dbReference type="Pfam" id="PF20408">
    <property type="entry name" value="Abhydrolase_11"/>
    <property type="match status" value="1"/>
</dbReference>
<dbReference type="Proteomes" id="UP000380867">
    <property type="component" value="Unassembled WGS sequence"/>
</dbReference>
<dbReference type="SUPFAM" id="SSF53474">
    <property type="entry name" value="alpha/beta-Hydrolases"/>
    <property type="match status" value="1"/>
</dbReference>
<dbReference type="Gene3D" id="3.40.50.1820">
    <property type="entry name" value="alpha/beta hydrolase"/>
    <property type="match status" value="1"/>
</dbReference>
<dbReference type="InterPro" id="IPR046879">
    <property type="entry name" value="KANL3/Tex30_Abhydrolase"/>
</dbReference>
<keyword evidence="3" id="KW-1185">Reference proteome</keyword>
<name>A0A5M4FDG9_9ACTN</name>
<dbReference type="PANTHER" id="PTHR13136">
    <property type="entry name" value="TESTIS DEVELOPMENT PROTEIN PRTD"/>
    <property type="match status" value="1"/>
</dbReference>
<dbReference type="AlphaFoldDB" id="A0A5M4FDG9"/>
<dbReference type="RefSeq" id="WP_149690568.1">
    <property type="nucleotide sequence ID" value="NZ_SDPQ02000003.1"/>
</dbReference>
<evidence type="ECO:0000313" key="2">
    <source>
        <dbReference type="EMBL" id="KAA1395920.1"/>
    </source>
</evidence>
<sequence>MAEPGESLVATPHGDARVHLTGPASPRGLLMLGHGAGGGVNAVDLRLATDVALGLGLAVALVEQPYRVAGRRAPAPAAHVDAAWCAVAEHVRVAELADVPLVVGGRSFGGRVACRTSADVGASGVLCLAFPLDPPGRPEKSRLPELTAVTVPALVVQGERDPFGVPDPQTLPSTVTLVVVDGDHSLKKDAPAIRAAITDWLAGALPPVPNEEGS</sequence>
<protein>
    <submittedName>
        <fullName evidence="2">Alpha/beta hydrolase</fullName>
    </submittedName>
</protein>
<dbReference type="InterPro" id="IPR029058">
    <property type="entry name" value="AB_hydrolase_fold"/>
</dbReference>
<proteinExistence type="predicted"/>
<dbReference type="PANTHER" id="PTHR13136:SF11">
    <property type="entry name" value="TESTIS-EXPRESSED PROTEIN 30"/>
    <property type="match status" value="1"/>
</dbReference>
<keyword evidence="2" id="KW-0378">Hydrolase</keyword>
<accession>A0A5M4FDG9</accession>
<dbReference type="OrthoDB" id="652634at2"/>